<dbReference type="InterPro" id="IPR000524">
    <property type="entry name" value="Tscrpt_reg_HTH_GntR"/>
</dbReference>
<evidence type="ECO:0000259" key="5">
    <source>
        <dbReference type="PROSITE" id="PS50949"/>
    </source>
</evidence>
<dbReference type="CDD" id="cd07377">
    <property type="entry name" value="WHTH_GntR"/>
    <property type="match status" value="1"/>
</dbReference>
<evidence type="ECO:0000259" key="6">
    <source>
        <dbReference type="PROSITE" id="PS51202"/>
    </source>
</evidence>
<feature type="domain" description="RCK C-terminal" evidence="6">
    <location>
        <begin position="121"/>
        <end position="205"/>
    </location>
</feature>
<dbReference type="GO" id="GO:0045892">
    <property type="term" value="P:negative regulation of DNA-templated transcription"/>
    <property type="evidence" value="ECO:0007669"/>
    <property type="project" value="TreeGrafter"/>
</dbReference>
<proteinExistence type="predicted"/>
<keyword evidence="4" id="KW-0175">Coiled coil</keyword>
<name>A0A6A8M7K7_9FIRM</name>
<keyword evidence="1" id="KW-0805">Transcription regulation</keyword>
<dbReference type="RefSeq" id="WP_154572792.1">
    <property type="nucleotide sequence ID" value="NZ_JAQDDW010000009.1"/>
</dbReference>
<feature type="coiled-coil region" evidence="4">
    <location>
        <begin position="94"/>
        <end position="121"/>
    </location>
</feature>
<dbReference type="InterPro" id="IPR050679">
    <property type="entry name" value="Bact_HTH_transcr_reg"/>
</dbReference>
<keyword evidence="3" id="KW-0804">Transcription</keyword>
<dbReference type="GO" id="GO:0006813">
    <property type="term" value="P:potassium ion transport"/>
    <property type="evidence" value="ECO:0007669"/>
    <property type="project" value="InterPro"/>
</dbReference>
<evidence type="ECO:0000313" key="7">
    <source>
        <dbReference type="EMBL" id="MST69322.1"/>
    </source>
</evidence>
<accession>A0A6A8M7K7</accession>
<dbReference type="Gene3D" id="1.10.10.10">
    <property type="entry name" value="Winged helix-like DNA-binding domain superfamily/Winged helix DNA-binding domain"/>
    <property type="match status" value="1"/>
</dbReference>
<dbReference type="PANTHER" id="PTHR44846">
    <property type="entry name" value="MANNOSYL-D-GLYCERATE TRANSPORT/METABOLISM SYSTEM REPRESSOR MNGR-RELATED"/>
    <property type="match status" value="1"/>
</dbReference>
<dbReference type="GO" id="GO:0003677">
    <property type="term" value="F:DNA binding"/>
    <property type="evidence" value="ECO:0007669"/>
    <property type="project" value="UniProtKB-KW"/>
</dbReference>
<feature type="domain" description="HTH gntR-type" evidence="5">
    <location>
        <begin position="6"/>
        <end position="74"/>
    </location>
</feature>
<dbReference type="PROSITE" id="PS51202">
    <property type="entry name" value="RCK_C"/>
    <property type="match status" value="1"/>
</dbReference>
<dbReference type="InterPro" id="IPR036721">
    <property type="entry name" value="RCK_C_sf"/>
</dbReference>
<dbReference type="PROSITE" id="PS50949">
    <property type="entry name" value="HTH_GNTR"/>
    <property type="match status" value="1"/>
</dbReference>
<organism evidence="7">
    <name type="scientific">Baileyella intestinalis</name>
    <dbReference type="NCBI Taxonomy" id="2606709"/>
    <lineage>
        <taxon>Bacteria</taxon>
        <taxon>Bacillati</taxon>
        <taxon>Bacillota</taxon>
        <taxon>Clostridia</taxon>
        <taxon>Peptostreptococcales</taxon>
        <taxon>Anaerovoracaceae</taxon>
        <taxon>Baileyella</taxon>
    </lineage>
</organism>
<dbReference type="InterPro" id="IPR036390">
    <property type="entry name" value="WH_DNA-bd_sf"/>
</dbReference>
<dbReference type="Pfam" id="PF00392">
    <property type="entry name" value="GntR"/>
    <property type="match status" value="1"/>
</dbReference>
<dbReference type="Pfam" id="PF02080">
    <property type="entry name" value="TrkA_C"/>
    <property type="match status" value="1"/>
</dbReference>
<protein>
    <submittedName>
        <fullName evidence="7">GntR family transcriptional regulator</fullName>
    </submittedName>
</protein>
<evidence type="ECO:0000256" key="2">
    <source>
        <dbReference type="ARBA" id="ARBA00023125"/>
    </source>
</evidence>
<sequence>MQKTSMPRYQQIAVDIADRIAMGKYGVGKKLSARTDLASSFNTSPETVRRAVNILEDVGVVEIIHGSGVYVLSTEKAKDFIQNHHDVHDSRTTIAALLECVKRQEEELNNLTKLVNDLDIQSRRTYYAFPFSPQEATIDDDCDCIGVTLGNLQLWNRSGATVIAIKHGSEYNVAPGPDAVITIGDTLYFIGEDDSRQKLLQILWPKRKNKRNKAL</sequence>
<dbReference type="InterPro" id="IPR006037">
    <property type="entry name" value="RCK_C"/>
</dbReference>
<dbReference type="GO" id="GO:0008324">
    <property type="term" value="F:monoatomic cation transmembrane transporter activity"/>
    <property type="evidence" value="ECO:0007669"/>
    <property type="project" value="InterPro"/>
</dbReference>
<evidence type="ECO:0000256" key="1">
    <source>
        <dbReference type="ARBA" id="ARBA00023015"/>
    </source>
</evidence>
<evidence type="ECO:0000256" key="4">
    <source>
        <dbReference type="SAM" id="Coils"/>
    </source>
</evidence>
<dbReference type="SUPFAM" id="SSF46785">
    <property type="entry name" value="Winged helix' DNA-binding domain"/>
    <property type="match status" value="1"/>
</dbReference>
<comment type="caution">
    <text evidence="7">The sequence shown here is derived from an EMBL/GenBank/DDBJ whole genome shotgun (WGS) entry which is preliminary data.</text>
</comment>
<reference evidence="7" key="1">
    <citation type="submission" date="2019-09" db="EMBL/GenBank/DDBJ databases">
        <title>In-depth cultivation of the pig gut microbiome towards novel bacterial diversity and tailored functional studies.</title>
        <authorList>
            <person name="Wylensek D."/>
            <person name="Hitch T.C.A."/>
            <person name="Clavel T."/>
        </authorList>
    </citation>
    <scope>NUCLEOTIDE SEQUENCE</scope>
    <source>
        <strain evidence="7">RF-744-FAT-WT-3</strain>
    </source>
</reference>
<dbReference type="SMART" id="SM00345">
    <property type="entry name" value="HTH_GNTR"/>
    <property type="match status" value="1"/>
</dbReference>
<dbReference type="InterPro" id="IPR036388">
    <property type="entry name" value="WH-like_DNA-bd_sf"/>
</dbReference>
<dbReference type="Gene3D" id="3.30.70.1450">
    <property type="entry name" value="Regulator of K+ conductance, C-terminal domain"/>
    <property type="match status" value="1"/>
</dbReference>
<evidence type="ECO:0000256" key="3">
    <source>
        <dbReference type="ARBA" id="ARBA00023163"/>
    </source>
</evidence>
<dbReference type="AlphaFoldDB" id="A0A6A8M7K7"/>
<dbReference type="PANTHER" id="PTHR44846:SF1">
    <property type="entry name" value="MANNOSYL-D-GLYCERATE TRANSPORT_METABOLISM SYSTEM REPRESSOR MNGR-RELATED"/>
    <property type="match status" value="1"/>
</dbReference>
<dbReference type="EMBL" id="VUNB01000005">
    <property type="protein sequence ID" value="MST69322.1"/>
    <property type="molecule type" value="Genomic_DNA"/>
</dbReference>
<dbReference type="GO" id="GO:0003700">
    <property type="term" value="F:DNA-binding transcription factor activity"/>
    <property type="evidence" value="ECO:0007669"/>
    <property type="project" value="InterPro"/>
</dbReference>
<keyword evidence="2" id="KW-0238">DNA-binding</keyword>
<dbReference type="SUPFAM" id="SSF116726">
    <property type="entry name" value="TrkA C-terminal domain-like"/>
    <property type="match status" value="1"/>
</dbReference>
<gene>
    <name evidence="7" type="ORF">FYJ66_06935</name>
</gene>